<feature type="non-terminal residue" evidence="2">
    <location>
        <position position="211"/>
    </location>
</feature>
<dbReference type="Proteomes" id="UP001159405">
    <property type="component" value="Unassembled WGS sequence"/>
</dbReference>
<reference evidence="2 3" key="1">
    <citation type="submission" date="2022-05" db="EMBL/GenBank/DDBJ databases">
        <authorList>
            <consortium name="Genoscope - CEA"/>
            <person name="William W."/>
        </authorList>
    </citation>
    <scope>NUCLEOTIDE SEQUENCE [LARGE SCALE GENOMIC DNA]</scope>
</reference>
<keyword evidence="3" id="KW-1185">Reference proteome</keyword>
<evidence type="ECO:0000313" key="2">
    <source>
        <dbReference type="EMBL" id="CAH3183798.1"/>
    </source>
</evidence>
<protein>
    <submittedName>
        <fullName evidence="2">Uncharacterized protein</fullName>
    </submittedName>
</protein>
<dbReference type="EMBL" id="CALNXK010000364">
    <property type="protein sequence ID" value="CAH3183798.1"/>
    <property type="molecule type" value="Genomic_DNA"/>
</dbReference>
<evidence type="ECO:0000256" key="1">
    <source>
        <dbReference type="SAM" id="MobiDB-lite"/>
    </source>
</evidence>
<organism evidence="2 3">
    <name type="scientific">Porites lobata</name>
    <dbReference type="NCBI Taxonomy" id="104759"/>
    <lineage>
        <taxon>Eukaryota</taxon>
        <taxon>Metazoa</taxon>
        <taxon>Cnidaria</taxon>
        <taxon>Anthozoa</taxon>
        <taxon>Hexacorallia</taxon>
        <taxon>Scleractinia</taxon>
        <taxon>Fungiina</taxon>
        <taxon>Poritidae</taxon>
        <taxon>Porites</taxon>
    </lineage>
</organism>
<accession>A0ABN8S210</accession>
<gene>
    <name evidence="2" type="ORF">PLOB_00029142</name>
</gene>
<feature type="region of interest" description="Disordered" evidence="1">
    <location>
        <begin position="27"/>
        <end position="73"/>
    </location>
</feature>
<proteinExistence type="predicted"/>
<evidence type="ECO:0000313" key="3">
    <source>
        <dbReference type="Proteomes" id="UP001159405"/>
    </source>
</evidence>
<sequence>MYQYDHALWEQLFPTVLTSFTSLLEQPQSPQSIPASSPASSNTDPVSSSSTSLSSSPATSPSNSSCSPSSSVSVDTKTAFVPQPSESLFIPDLRICAANDCSRGQLATLNLLPVIQIPDDDIELVVDTGCLNNPLQSPVRPSESAISKGYRLMDACPTGEDSDEEDFDTAVKFGDLGVFDSRALGIWMKVSKASSIKFRVQEEENWMKTTS</sequence>
<comment type="caution">
    <text evidence="2">The sequence shown here is derived from an EMBL/GenBank/DDBJ whole genome shotgun (WGS) entry which is preliminary data.</text>
</comment>
<name>A0ABN8S210_9CNID</name>